<evidence type="ECO:0000313" key="2">
    <source>
        <dbReference type="Proteomes" id="UP000064201"/>
    </source>
</evidence>
<proteinExistence type="predicted"/>
<dbReference type="Proteomes" id="UP000064201">
    <property type="component" value="Chromosome"/>
</dbReference>
<accession>A0A0G3G303</accession>
<dbReference type="EMBL" id="CP011367">
    <property type="protein sequence ID" value="AKJ95605.1"/>
    <property type="molecule type" value="Genomic_DNA"/>
</dbReference>
<name>A0A0G3G303_9GAMM</name>
<dbReference type="STRING" id="106634.TVD_09655"/>
<gene>
    <name evidence="1" type="ORF">TVD_09655</name>
</gene>
<dbReference type="OrthoDB" id="5779168at2"/>
<dbReference type="PATRIC" id="fig|106634.4.peg.1976"/>
<dbReference type="Pfam" id="PF06097">
    <property type="entry name" value="DUF945"/>
    <property type="match status" value="1"/>
</dbReference>
<dbReference type="AlphaFoldDB" id="A0A0G3G303"/>
<sequence>MRKWVVLAVVVLAVAAIWPVVVGTQVEGTVAETHEAQLGEVYLRHEMLEYERGYLAASGRSRLILEDADGRFEIPLVHAVRHGLLGARGDSFVDLDTLAAPDDSLLAHLLRSLDLQVHSRSGIGGGVTTRIAFDDLRMDLMSVPEVAEHAATVGGPLWLDLAAGQGRFAWSSEQILVSLDLPETRLSDASFSWEAREARYATVFEADADGVFGRLPDYEGGLAAAVIELREGEATRLHLERPRLDAFQHTNNDRMDSRLRLQVDHARVDDGAGDALTLTALDLQAGILRWDRPSMLQFLAELEAVDARGIEGEQRNALIGSAMIDALGSMIEHQPAIQLRASLNDEPPRQVALDAELGLHGTQQSLTTRPLETLRLDSDLRLGLEWVAEFDAAYPDIDLDAQLHALAADGWVRRDAEAGYWHGTLAMADGRVRINDVDRTAMLLALLFAFSGGMF</sequence>
<dbReference type="KEGG" id="tvr:TVD_09655"/>
<evidence type="ECO:0008006" key="3">
    <source>
        <dbReference type="Google" id="ProtNLM"/>
    </source>
</evidence>
<protein>
    <recommendedName>
        <fullName evidence="3">DUF945 domain-containing protein</fullName>
    </recommendedName>
</protein>
<reference evidence="1 2" key="1">
    <citation type="submission" date="2015-04" db="EMBL/GenBank/DDBJ databases">
        <title>Complete Sequence for the Genome of the Thioalkalivibrio versutus D301.</title>
        <authorList>
            <person name="Mu T."/>
            <person name="Zhou J."/>
            <person name="Xu X."/>
        </authorList>
    </citation>
    <scope>NUCLEOTIDE SEQUENCE [LARGE SCALE GENOMIC DNA]</scope>
    <source>
        <strain evidence="1 2">D301</strain>
    </source>
</reference>
<keyword evidence="2" id="KW-1185">Reference proteome</keyword>
<dbReference type="RefSeq" id="WP_047251492.1">
    <property type="nucleotide sequence ID" value="NZ_CP011367.1"/>
</dbReference>
<dbReference type="InterPro" id="IPR010352">
    <property type="entry name" value="DUF945"/>
</dbReference>
<evidence type="ECO:0000313" key="1">
    <source>
        <dbReference type="EMBL" id="AKJ95605.1"/>
    </source>
</evidence>
<organism evidence="1 2">
    <name type="scientific">Thioalkalivibrio versutus</name>
    <dbReference type="NCBI Taxonomy" id="106634"/>
    <lineage>
        <taxon>Bacteria</taxon>
        <taxon>Pseudomonadati</taxon>
        <taxon>Pseudomonadota</taxon>
        <taxon>Gammaproteobacteria</taxon>
        <taxon>Chromatiales</taxon>
        <taxon>Ectothiorhodospiraceae</taxon>
        <taxon>Thioalkalivibrio</taxon>
    </lineage>
</organism>